<evidence type="ECO:0000313" key="4">
    <source>
        <dbReference type="Proteomes" id="UP000078387"/>
    </source>
</evidence>
<feature type="domain" description="Protein kinase" evidence="2">
    <location>
        <begin position="140"/>
        <end position="384"/>
    </location>
</feature>
<dbReference type="InterPro" id="IPR011990">
    <property type="entry name" value="TPR-like_helical_dom_sf"/>
</dbReference>
<dbReference type="GO" id="GO:0036503">
    <property type="term" value="P:ERAD pathway"/>
    <property type="evidence" value="ECO:0007669"/>
    <property type="project" value="TreeGrafter"/>
</dbReference>
<proteinExistence type="inferred from homology"/>
<comment type="similarity">
    <text evidence="1">Belongs to the sel-1 family.</text>
</comment>
<dbReference type="SMART" id="SM00671">
    <property type="entry name" value="SEL1"/>
    <property type="match status" value="12"/>
</dbReference>
<dbReference type="VEuPathDB" id="AmoebaDB:EHI_178100"/>
<name>A0A5K1V2J0_ENTHI</name>
<dbReference type="SUPFAM" id="SSF81901">
    <property type="entry name" value="HCP-like"/>
    <property type="match status" value="4"/>
</dbReference>
<dbReference type="InterPro" id="IPR000719">
    <property type="entry name" value="Prot_kinase_dom"/>
</dbReference>
<dbReference type="EMBL" id="BDEQ01000001">
    <property type="protein sequence ID" value="GAT96544.1"/>
    <property type="molecule type" value="Genomic_DNA"/>
</dbReference>
<comment type="caution">
    <text evidence="3">The sequence shown here is derived from an EMBL/GenBank/DDBJ whole genome shotgun (WGS) entry which is preliminary data.</text>
</comment>
<dbReference type="PROSITE" id="PS50011">
    <property type="entry name" value="PROTEIN_KINASE_DOM"/>
    <property type="match status" value="1"/>
</dbReference>
<dbReference type="Proteomes" id="UP000078387">
    <property type="component" value="Unassembled WGS sequence"/>
</dbReference>
<evidence type="ECO:0000259" key="2">
    <source>
        <dbReference type="PROSITE" id="PS50011"/>
    </source>
</evidence>
<dbReference type="SMART" id="SM00220">
    <property type="entry name" value="S_TKc"/>
    <property type="match status" value="1"/>
</dbReference>
<dbReference type="Gene3D" id="1.10.510.10">
    <property type="entry name" value="Transferase(Phosphotransferase) domain 1"/>
    <property type="match status" value="1"/>
</dbReference>
<sequence length="1079" mass="123241">MSENNENFIRLKIPICVSPKKSFDLGSIQVDQMHSIPITLRCEISNIEIKFEAIESEEKSTKIEPIRALRIRKLPAENKVIIKLTPIYPTVETIIRIRIIVSPLKTVKSESLLQNVMSDEITIRYKTQVSNWINPQQASIELIEKIGEGKEGKIFRGKYNGEEVAIKKALMADGRKENELFAFLKNDYIIKYICSYRDESLQAPTVNIVMELAPFGCLLSKYREISEEVLLKISEDVAKAIRYLHVEKHIIHRDVKPQNILLFNWTDIVKINAKLTDFGISRIIDSGGLHTGMLGTQNFTAPEVIRNERYSYPCDIYSLGMTMYFSFTKIDPYDESISKVMSHGNSIPKHPLIVDNIWSLITSCCELDQNKRPNIETCLEHIEQIRKEYKILSSNKVVEIEQKEVYFSLGKPFDLLESVIKVVESIDKYDTQNQMILAYLKLKNHIDVEEAIKILENDKTTIENHGDKEYLLGDYFFKSNDKNVIRKGRDLLIKAASKNQPQAIMFLVDQLKDIANQRILIIDDKKNESDNFEEFMQKICRVVPTKIPLQVSKGKVLRMENNEKYMVSPECVIKMFASLKSIFPICKFQYAIAQLLGIGTPKNITNADILFVQLQKINCEEALFYEALCQLTPHHTQEQHKITFQTLSDYLLNSKNCELKPDVLNNQAVFLFKGWGRSLDKRQSFKMFSEAKKLGNVEALYNLSYCLLHGEGCEGTEKEKKTAIKLLLKAAKKGYIPSQLLLGNCYFNGNGTLKDEKSAVYWYTKAALQNNSTAINNLGSCFYKGNGVEKNDQFAFHLFLFATQMGNQKAQINLALCYLWGCGVKKSIDDAKKCYEIASLNSNSEAQSKYAQLLLDEYRYTKNEETLNEALDMLDKASKNGNADAMYNYGLCFYKGFGNLKKNQIKAFDLFKAAAFKKHPDSLYILGVMYYKGKYVFEDKTLAMEYITKAAELHNHRALFHIGMCFFRGIGKPLDVDKAMEFFVEASKYGSIQAELKIAGILLHGSDKIQADKPRAIQIYESLAKKKVGEAYYMLGECSLNGDGVPKDVNKARNLFQMASLYDCPMASERLVLLNHNIF</sequence>
<dbReference type="InterPro" id="IPR008271">
    <property type="entry name" value="Ser/Thr_kinase_AS"/>
</dbReference>
<organism evidence="3 4">
    <name type="scientific">Entamoeba histolytica</name>
    <dbReference type="NCBI Taxonomy" id="5759"/>
    <lineage>
        <taxon>Eukaryota</taxon>
        <taxon>Amoebozoa</taxon>
        <taxon>Evosea</taxon>
        <taxon>Archamoebae</taxon>
        <taxon>Mastigamoebida</taxon>
        <taxon>Entamoebidae</taxon>
        <taxon>Entamoeba</taxon>
    </lineage>
</organism>
<dbReference type="VEuPathDB" id="AmoebaDB:EHI8A_020860"/>
<dbReference type="InterPro" id="IPR006597">
    <property type="entry name" value="Sel1-like"/>
</dbReference>
<gene>
    <name evidence="3" type="ORF">CL6EHI_178100</name>
</gene>
<protein>
    <recommendedName>
        <fullName evidence="2">Protein kinase domain-containing protein</fullName>
    </recommendedName>
</protein>
<dbReference type="InterPro" id="IPR050767">
    <property type="entry name" value="Sel1_AlgK"/>
</dbReference>
<dbReference type="SUPFAM" id="SSF56112">
    <property type="entry name" value="Protein kinase-like (PK-like)"/>
    <property type="match status" value="1"/>
</dbReference>
<dbReference type="GO" id="GO:0005524">
    <property type="term" value="F:ATP binding"/>
    <property type="evidence" value="ECO:0007669"/>
    <property type="project" value="InterPro"/>
</dbReference>
<dbReference type="VEuPathDB" id="AmoebaDB:EHI7A_023800"/>
<dbReference type="PANTHER" id="PTHR11102">
    <property type="entry name" value="SEL-1-LIKE PROTEIN"/>
    <property type="match status" value="1"/>
</dbReference>
<dbReference type="Gene3D" id="3.30.200.20">
    <property type="entry name" value="Phosphorylase Kinase, domain 1"/>
    <property type="match status" value="1"/>
</dbReference>
<dbReference type="Gene3D" id="1.25.40.10">
    <property type="entry name" value="Tetratricopeptide repeat domain"/>
    <property type="match status" value="3"/>
</dbReference>
<dbReference type="VEuPathDB" id="AmoebaDB:KM1_054620"/>
<evidence type="ECO:0000256" key="1">
    <source>
        <dbReference type="ARBA" id="ARBA00038101"/>
    </source>
</evidence>
<dbReference type="PROSITE" id="PS00108">
    <property type="entry name" value="PROTEIN_KINASE_ST"/>
    <property type="match status" value="1"/>
</dbReference>
<accession>A0A5K1V2J0</accession>
<evidence type="ECO:0000313" key="3">
    <source>
        <dbReference type="EMBL" id="GAT96544.1"/>
    </source>
</evidence>
<dbReference type="GO" id="GO:0005789">
    <property type="term" value="C:endoplasmic reticulum membrane"/>
    <property type="evidence" value="ECO:0007669"/>
    <property type="project" value="TreeGrafter"/>
</dbReference>
<dbReference type="PANTHER" id="PTHR11102:SF147">
    <property type="entry name" value="SEL1L ADAPTOR SUBUNIT OF ERAD E3 UBIQUITIN LIGASE"/>
    <property type="match status" value="1"/>
</dbReference>
<dbReference type="VEuPathDB" id="AmoebaDB:EHI5A_044800"/>
<dbReference type="InterPro" id="IPR011009">
    <property type="entry name" value="Kinase-like_dom_sf"/>
</dbReference>
<dbReference type="Pfam" id="PF00069">
    <property type="entry name" value="Pkinase"/>
    <property type="match status" value="1"/>
</dbReference>
<dbReference type="GO" id="GO:0004672">
    <property type="term" value="F:protein kinase activity"/>
    <property type="evidence" value="ECO:0007669"/>
    <property type="project" value="InterPro"/>
</dbReference>
<dbReference type="AlphaFoldDB" id="A0A5K1V2J0"/>
<dbReference type="OMA" id="QEQHKTT"/>
<reference evidence="3 4" key="1">
    <citation type="submission" date="2016-05" db="EMBL/GenBank/DDBJ databases">
        <title>First whole genome sequencing of Entamoeba histolytica HM1:IMSS-clone-6.</title>
        <authorList>
            <person name="Mukherjee Avik.K."/>
            <person name="Izumyama S."/>
            <person name="Nakada-Tsukui K."/>
            <person name="Nozaki T."/>
        </authorList>
    </citation>
    <scope>NUCLEOTIDE SEQUENCE [LARGE SCALE GENOMIC DNA]</scope>
    <source>
        <strain evidence="3 4">HM1:IMSS clone 6</strain>
    </source>
</reference>
<dbReference type="Pfam" id="PF08238">
    <property type="entry name" value="Sel1"/>
    <property type="match status" value="11"/>
</dbReference>